<sequence>MEMTGSLPVPSVQAMVAAGRHAPVPPRYLRPDLAADVVVADDATTIPIIDFQRLLLVDPEESARLHAACQDWGFFQLINHGVPDDVMEAMKASIQSFFALPAEAKQQYRQQAGQLEGYGQLFVVSEDQKLDWADVLYLNTQPPEHRNLSFWPAGESFRQTLDTYSAAVKHVADRLLGAMYMNLGLQLSIMDMDPERGAGIQSVNQLQGLQIKRPPDGGGAWAWLPVTPLQGAFVVNVGDVLEIFTNGRYRSVEHRALVNAHTERLSIAAFHSPSIHATIGPLPELLGDQEVPKYKTLDHQSFITLFFSAKLQGKSFLERMKKLS</sequence>
<dbReference type="Pfam" id="PF14226">
    <property type="entry name" value="DIOX_N"/>
    <property type="match status" value="1"/>
</dbReference>
<dbReference type="InterPro" id="IPR044861">
    <property type="entry name" value="IPNS-like_FE2OG_OXY"/>
</dbReference>
<keyword evidence="3 5" id="KW-0560">Oxidoreductase</keyword>
<reference evidence="7" key="2">
    <citation type="submission" date="2019-07" db="EMBL/GenBank/DDBJ databases">
        <authorList>
            <person name="Seetharam A."/>
            <person name="Woodhouse M."/>
            <person name="Cannon E."/>
        </authorList>
    </citation>
    <scope>NUCLEOTIDE SEQUENCE [LARGE SCALE GENOMIC DNA]</scope>
    <source>
        <strain evidence="7">cv. B73</strain>
    </source>
</reference>
<dbReference type="Gramene" id="Zm00001eb404430_T005">
    <property type="protein sequence ID" value="Zm00001eb404430_P005"/>
    <property type="gene ID" value="Zm00001eb404430"/>
</dbReference>
<evidence type="ECO:0000256" key="2">
    <source>
        <dbReference type="ARBA" id="ARBA00022723"/>
    </source>
</evidence>
<proteinExistence type="inferred from homology"/>
<dbReference type="InterPro" id="IPR050295">
    <property type="entry name" value="Plant_2OG-oxidoreductases"/>
</dbReference>
<organism evidence="7 8">
    <name type="scientific">Zea mays</name>
    <name type="common">Maize</name>
    <dbReference type="NCBI Taxonomy" id="4577"/>
    <lineage>
        <taxon>Eukaryota</taxon>
        <taxon>Viridiplantae</taxon>
        <taxon>Streptophyta</taxon>
        <taxon>Embryophyta</taxon>
        <taxon>Tracheophyta</taxon>
        <taxon>Spermatophyta</taxon>
        <taxon>Magnoliopsida</taxon>
        <taxon>Liliopsida</taxon>
        <taxon>Poales</taxon>
        <taxon>Poaceae</taxon>
        <taxon>PACMAD clade</taxon>
        <taxon>Panicoideae</taxon>
        <taxon>Andropogonodae</taxon>
        <taxon>Andropogoneae</taxon>
        <taxon>Tripsacinae</taxon>
        <taxon>Zea</taxon>
    </lineage>
</organism>
<evidence type="ECO:0000256" key="1">
    <source>
        <dbReference type="ARBA" id="ARBA00008056"/>
    </source>
</evidence>
<gene>
    <name evidence="7" type="primary">LOC100282672</name>
</gene>
<keyword evidence="8" id="KW-1185">Reference proteome</keyword>
<dbReference type="GO" id="GO:0016491">
    <property type="term" value="F:oxidoreductase activity"/>
    <property type="evidence" value="ECO:0007669"/>
    <property type="project" value="UniProtKB-KW"/>
</dbReference>
<dbReference type="InterPro" id="IPR026992">
    <property type="entry name" value="DIOX_N"/>
</dbReference>
<dbReference type="PANTHER" id="PTHR47991">
    <property type="entry name" value="OXOGLUTARATE/IRON-DEPENDENT DIOXYGENASE"/>
    <property type="match status" value="1"/>
</dbReference>
<accession>A0A804RBJ0</accession>
<reference evidence="8" key="1">
    <citation type="journal article" date="2009" name="Science">
        <title>The B73 maize genome: complexity, diversity, and dynamics.</title>
        <authorList>
            <person name="Schnable P.S."/>
            <person name="Ware D."/>
            <person name="Fulton R.S."/>
            <person name="Stein J.C."/>
            <person name="Wei F."/>
            <person name="Pasternak S."/>
            <person name="Liang C."/>
            <person name="Zhang J."/>
            <person name="Fulton L."/>
            <person name="Graves T.A."/>
            <person name="Minx P."/>
            <person name="Reily A.D."/>
            <person name="Courtney L."/>
            <person name="Kruchowski S.S."/>
            <person name="Tomlinson C."/>
            <person name="Strong C."/>
            <person name="Delehaunty K."/>
            <person name="Fronick C."/>
            <person name="Courtney B."/>
            <person name="Rock S.M."/>
            <person name="Belter E."/>
            <person name="Du F."/>
            <person name="Kim K."/>
            <person name="Abbott R.M."/>
            <person name="Cotton M."/>
            <person name="Levy A."/>
            <person name="Marchetto P."/>
            <person name="Ochoa K."/>
            <person name="Jackson S.M."/>
            <person name="Gillam B."/>
            <person name="Chen W."/>
            <person name="Yan L."/>
            <person name="Higginbotham J."/>
            <person name="Cardenas M."/>
            <person name="Waligorski J."/>
            <person name="Applebaum E."/>
            <person name="Phelps L."/>
            <person name="Falcone J."/>
            <person name="Kanchi K."/>
            <person name="Thane T."/>
            <person name="Scimone A."/>
            <person name="Thane N."/>
            <person name="Henke J."/>
            <person name="Wang T."/>
            <person name="Ruppert J."/>
            <person name="Shah N."/>
            <person name="Rotter K."/>
            <person name="Hodges J."/>
            <person name="Ingenthron E."/>
            <person name="Cordes M."/>
            <person name="Kohlberg S."/>
            <person name="Sgro J."/>
            <person name="Delgado B."/>
            <person name="Mead K."/>
            <person name="Chinwalla A."/>
            <person name="Leonard S."/>
            <person name="Crouse K."/>
            <person name="Collura K."/>
            <person name="Kudrna D."/>
            <person name="Currie J."/>
            <person name="He R."/>
            <person name="Angelova A."/>
            <person name="Rajasekar S."/>
            <person name="Mueller T."/>
            <person name="Lomeli R."/>
            <person name="Scara G."/>
            <person name="Ko A."/>
            <person name="Delaney K."/>
            <person name="Wissotski M."/>
            <person name="Lopez G."/>
            <person name="Campos D."/>
            <person name="Braidotti M."/>
            <person name="Ashley E."/>
            <person name="Golser W."/>
            <person name="Kim H."/>
            <person name="Lee S."/>
            <person name="Lin J."/>
            <person name="Dujmic Z."/>
            <person name="Kim W."/>
            <person name="Talag J."/>
            <person name="Zuccolo A."/>
            <person name="Fan C."/>
            <person name="Sebastian A."/>
            <person name="Kramer M."/>
            <person name="Spiegel L."/>
            <person name="Nascimento L."/>
            <person name="Zutavern T."/>
            <person name="Miller B."/>
            <person name="Ambroise C."/>
            <person name="Muller S."/>
            <person name="Spooner W."/>
            <person name="Narechania A."/>
            <person name="Ren L."/>
            <person name="Wei S."/>
            <person name="Kumari S."/>
            <person name="Faga B."/>
            <person name="Levy M.J."/>
            <person name="McMahan L."/>
            <person name="Van Buren P."/>
            <person name="Vaughn M.W."/>
            <person name="Ying K."/>
            <person name="Yeh C.-T."/>
            <person name="Emrich S.J."/>
            <person name="Jia Y."/>
            <person name="Kalyanaraman A."/>
            <person name="Hsia A.-P."/>
            <person name="Barbazuk W.B."/>
            <person name="Baucom R.S."/>
            <person name="Brutnell T.P."/>
            <person name="Carpita N.C."/>
            <person name="Chaparro C."/>
            <person name="Chia J.-M."/>
            <person name="Deragon J.-M."/>
            <person name="Estill J.C."/>
            <person name="Fu Y."/>
            <person name="Jeddeloh J.A."/>
            <person name="Han Y."/>
            <person name="Lee H."/>
            <person name="Li P."/>
            <person name="Lisch D.R."/>
            <person name="Liu S."/>
            <person name="Liu Z."/>
            <person name="Nagel D.H."/>
            <person name="McCann M.C."/>
            <person name="SanMiguel P."/>
            <person name="Myers A.M."/>
            <person name="Nettleton D."/>
            <person name="Nguyen J."/>
            <person name="Penning B.W."/>
            <person name="Ponnala L."/>
            <person name="Schneider K.L."/>
            <person name="Schwartz D.C."/>
            <person name="Sharma A."/>
            <person name="Soderlund C."/>
            <person name="Springer N.M."/>
            <person name="Sun Q."/>
            <person name="Wang H."/>
            <person name="Waterman M."/>
            <person name="Westerman R."/>
            <person name="Wolfgruber T.K."/>
            <person name="Yang L."/>
            <person name="Yu Y."/>
            <person name="Zhang L."/>
            <person name="Zhou S."/>
            <person name="Zhu Q."/>
            <person name="Bennetzen J.L."/>
            <person name="Dawe R.K."/>
            <person name="Jiang J."/>
            <person name="Jiang N."/>
            <person name="Presting G.G."/>
            <person name="Wessler S.R."/>
            <person name="Aluru S."/>
            <person name="Martienssen R.A."/>
            <person name="Clifton S.W."/>
            <person name="McCombie W.R."/>
            <person name="Wing R.A."/>
            <person name="Wilson R.K."/>
        </authorList>
    </citation>
    <scope>NUCLEOTIDE SEQUENCE [LARGE SCALE GENOMIC DNA]</scope>
    <source>
        <strain evidence="8">cv. B73</strain>
    </source>
</reference>
<reference evidence="7" key="3">
    <citation type="submission" date="2021-05" db="UniProtKB">
        <authorList>
            <consortium name="EnsemblPlants"/>
        </authorList>
    </citation>
    <scope>IDENTIFICATION</scope>
    <source>
        <strain evidence="7">cv. B73</strain>
    </source>
</reference>
<dbReference type="InterPro" id="IPR005123">
    <property type="entry name" value="Oxoglu/Fe-dep_dioxygenase_dom"/>
</dbReference>
<feature type="domain" description="Fe2OG dioxygenase" evidence="6">
    <location>
        <begin position="131"/>
        <end position="273"/>
    </location>
</feature>
<dbReference type="Gene3D" id="2.60.120.330">
    <property type="entry name" value="B-lactam Antibiotic, Isopenicillin N Synthase, Chain"/>
    <property type="match status" value="2"/>
</dbReference>
<dbReference type="InterPro" id="IPR027443">
    <property type="entry name" value="IPNS-like_sf"/>
</dbReference>
<dbReference type="AlphaFoldDB" id="A0A804RBJ0"/>
<evidence type="ECO:0000256" key="3">
    <source>
        <dbReference type="ARBA" id="ARBA00023002"/>
    </source>
</evidence>
<dbReference type="Proteomes" id="UP000007305">
    <property type="component" value="Chromosome 9"/>
</dbReference>
<dbReference type="SUPFAM" id="SSF51197">
    <property type="entry name" value="Clavaminate synthase-like"/>
    <property type="match status" value="1"/>
</dbReference>
<dbReference type="OrthoDB" id="288590at2759"/>
<evidence type="ECO:0000256" key="5">
    <source>
        <dbReference type="RuleBase" id="RU003682"/>
    </source>
</evidence>
<name>A0A804RBJ0_MAIZE</name>
<evidence type="ECO:0000256" key="4">
    <source>
        <dbReference type="ARBA" id="ARBA00023004"/>
    </source>
</evidence>
<protein>
    <recommendedName>
        <fullName evidence="6">Fe2OG dioxygenase domain-containing protein</fullName>
    </recommendedName>
</protein>
<evidence type="ECO:0000313" key="7">
    <source>
        <dbReference type="EnsemblPlants" id="Zm00001eb404430_P005"/>
    </source>
</evidence>
<keyword evidence="4 5" id="KW-0408">Iron</keyword>
<comment type="similarity">
    <text evidence="1 5">Belongs to the iron/ascorbate-dependent oxidoreductase family.</text>
</comment>
<evidence type="ECO:0000313" key="8">
    <source>
        <dbReference type="Proteomes" id="UP000007305"/>
    </source>
</evidence>
<dbReference type="PROSITE" id="PS51471">
    <property type="entry name" value="FE2OG_OXY"/>
    <property type="match status" value="1"/>
</dbReference>
<dbReference type="EnsemblPlants" id="Zm00001eb404430_T005">
    <property type="protein sequence ID" value="Zm00001eb404430_P005"/>
    <property type="gene ID" value="Zm00001eb404430"/>
</dbReference>
<keyword evidence="2 5" id="KW-0479">Metal-binding</keyword>
<evidence type="ECO:0000259" key="6">
    <source>
        <dbReference type="PROSITE" id="PS51471"/>
    </source>
</evidence>
<dbReference type="Pfam" id="PF03171">
    <property type="entry name" value="2OG-FeII_Oxy"/>
    <property type="match status" value="1"/>
</dbReference>
<dbReference type="GO" id="GO:0046872">
    <property type="term" value="F:metal ion binding"/>
    <property type="evidence" value="ECO:0007669"/>
    <property type="project" value="UniProtKB-KW"/>
</dbReference>